<name>A0A8H6FM49_9LECA</name>
<gene>
    <name evidence="1" type="ORF">HO173_010763</name>
</gene>
<accession>A0A8H6FM49</accession>
<dbReference type="Proteomes" id="UP000578531">
    <property type="component" value="Unassembled WGS sequence"/>
</dbReference>
<dbReference type="EMBL" id="JACCJC010000061">
    <property type="protein sequence ID" value="KAF6231063.1"/>
    <property type="molecule type" value="Genomic_DNA"/>
</dbReference>
<dbReference type="RefSeq" id="XP_037160496.1">
    <property type="nucleotide sequence ID" value="XM_037312648.1"/>
</dbReference>
<dbReference type="OrthoDB" id="3945418at2759"/>
<organism evidence="1 2">
    <name type="scientific">Letharia columbiana</name>
    <dbReference type="NCBI Taxonomy" id="112416"/>
    <lineage>
        <taxon>Eukaryota</taxon>
        <taxon>Fungi</taxon>
        <taxon>Dikarya</taxon>
        <taxon>Ascomycota</taxon>
        <taxon>Pezizomycotina</taxon>
        <taxon>Lecanoromycetes</taxon>
        <taxon>OSLEUM clade</taxon>
        <taxon>Lecanoromycetidae</taxon>
        <taxon>Lecanorales</taxon>
        <taxon>Lecanorineae</taxon>
        <taxon>Parmeliaceae</taxon>
        <taxon>Letharia</taxon>
    </lineage>
</organism>
<proteinExistence type="predicted"/>
<dbReference type="GeneID" id="59292409"/>
<evidence type="ECO:0000313" key="1">
    <source>
        <dbReference type="EMBL" id="KAF6231063.1"/>
    </source>
</evidence>
<reference evidence="1 2" key="1">
    <citation type="journal article" date="2020" name="Genomics">
        <title>Complete, high-quality genomes from long-read metagenomic sequencing of two wolf lichen thalli reveals enigmatic genome architecture.</title>
        <authorList>
            <person name="McKenzie S.K."/>
            <person name="Walston R.F."/>
            <person name="Allen J.L."/>
        </authorList>
    </citation>
    <scope>NUCLEOTIDE SEQUENCE [LARGE SCALE GENOMIC DNA]</scope>
    <source>
        <strain evidence="1">WasteWater2</strain>
    </source>
</reference>
<comment type="caution">
    <text evidence="1">The sequence shown here is derived from an EMBL/GenBank/DDBJ whole genome shotgun (WGS) entry which is preliminary data.</text>
</comment>
<protein>
    <submittedName>
        <fullName evidence="1">Uncharacterized protein</fullName>
    </submittedName>
</protein>
<sequence>MTEMAPSQDPRPAPVVRLNRLLSSLARSGLHLAMAVVFRRFTFELYETDVSDVRLAHDTFVPALKMDSKGVMVRVISNELSAR</sequence>
<dbReference type="AlphaFoldDB" id="A0A8H6FM49"/>
<keyword evidence="2" id="KW-1185">Reference proteome</keyword>
<evidence type="ECO:0000313" key="2">
    <source>
        <dbReference type="Proteomes" id="UP000578531"/>
    </source>
</evidence>